<evidence type="ECO:0000256" key="4">
    <source>
        <dbReference type="ARBA" id="ARBA00022694"/>
    </source>
</evidence>
<evidence type="ECO:0000256" key="5">
    <source>
        <dbReference type="ARBA" id="ARBA00023235"/>
    </source>
</evidence>
<evidence type="ECO:0000256" key="6">
    <source>
        <dbReference type="SAM" id="MobiDB-lite"/>
    </source>
</evidence>
<protein>
    <recommendedName>
        <fullName evidence="3">tRNA pseudouridine(55) synthase</fullName>
        <ecNumber evidence="3">5.4.99.25</ecNumber>
    </recommendedName>
</protein>
<keyword evidence="5" id="KW-0413">Isomerase</keyword>
<dbReference type="EC" id="5.4.99.25" evidence="3"/>
<comment type="caution">
    <text evidence="8">The sequence shown here is derived from an EMBL/GenBank/DDBJ whole genome shotgun (WGS) entry which is preliminary data.</text>
</comment>
<dbReference type="InterPro" id="IPR020103">
    <property type="entry name" value="PsdUridine_synth_cat_dom_sf"/>
</dbReference>
<proteinExistence type="inferred from homology"/>
<evidence type="ECO:0000313" key="9">
    <source>
        <dbReference type="Proteomes" id="UP001165120"/>
    </source>
</evidence>
<dbReference type="Pfam" id="PF01509">
    <property type="entry name" value="TruB_N"/>
    <property type="match status" value="1"/>
</dbReference>
<feature type="compositionally biased region" description="Basic and acidic residues" evidence="6">
    <location>
        <begin position="367"/>
        <end position="413"/>
    </location>
</feature>
<accession>A0A9W6W7Z1</accession>
<dbReference type="InterPro" id="IPR002501">
    <property type="entry name" value="PsdUridine_synth_N"/>
</dbReference>
<sequence>MDGVFGINKPPGITSANFLNRINEIFTKADVFQESLEAMKQSFNDRKRQKWGRRSQKVKMGHGGTLDPLAHGVLVVGIGKGTKSLQNYTTNAEKVYETIALLGGSTTTGDSEGELLKRSECDHVTKEMVDKTLPKFIGNILQTPPIFSALKMNGKPLYEYARKGLPLPREIKARPIEVYNLTSFEDTLSTSHNWKFLKSATDETDGVSLVEKLSKNPTLDDHALTYSQQYVEKAKTDSSLDANPYPEPELKDASKYEDDNFRAPILHLDITCSSGTYVRSLVSDFGRSLGSSAYMVDLKRKKQAEWISDENCFSIEDFQLPEEIWAPVLKKVIASPGGTVNVKTELLLNKLEYEKKHPKLDDDDESSVEKKRKIDQSQDNKDITELETPTEKVHDKKSEDTEADIEVAHSKAS</sequence>
<feature type="domain" description="Pseudouridine synthase II N-terminal" evidence="7">
    <location>
        <begin position="56"/>
        <end position="185"/>
    </location>
</feature>
<keyword evidence="4" id="KW-0819">tRNA processing</keyword>
<keyword evidence="9" id="KW-1185">Reference proteome</keyword>
<dbReference type="Proteomes" id="UP001165120">
    <property type="component" value="Unassembled WGS sequence"/>
</dbReference>
<gene>
    <name evidence="8" type="ORF">Cboi02_000101900</name>
</gene>
<dbReference type="HAMAP" id="MF_01080">
    <property type="entry name" value="TruB_bact"/>
    <property type="match status" value="1"/>
</dbReference>
<feature type="region of interest" description="Disordered" evidence="6">
    <location>
        <begin position="358"/>
        <end position="413"/>
    </location>
</feature>
<dbReference type="PANTHER" id="PTHR13767:SF2">
    <property type="entry name" value="PSEUDOURIDYLATE SYNTHASE TRUB1"/>
    <property type="match status" value="1"/>
</dbReference>
<dbReference type="GO" id="GO:0005634">
    <property type="term" value="C:nucleus"/>
    <property type="evidence" value="ECO:0007669"/>
    <property type="project" value="TreeGrafter"/>
</dbReference>
<dbReference type="EMBL" id="BSXN01000215">
    <property type="protein sequence ID" value="GME67632.1"/>
    <property type="molecule type" value="Genomic_DNA"/>
</dbReference>
<dbReference type="GO" id="GO:0003723">
    <property type="term" value="F:RNA binding"/>
    <property type="evidence" value="ECO:0007669"/>
    <property type="project" value="InterPro"/>
</dbReference>
<name>A0A9W6W7Z1_CANBO</name>
<evidence type="ECO:0000313" key="8">
    <source>
        <dbReference type="EMBL" id="GME67632.1"/>
    </source>
</evidence>
<organism evidence="8 9">
    <name type="scientific">Candida boidinii</name>
    <name type="common">Yeast</name>
    <dbReference type="NCBI Taxonomy" id="5477"/>
    <lineage>
        <taxon>Eukaryota</taxon>
        <taxon>Fungi</taxon>
        <taxon>Dikarya</taxon>
        <taxon>Ascomycota</taxon>
        <taxon>Saccharomycotina</taxon>
        <taxon>Pichiomycetes</taxon>
        <taxon>Pichiales</taxon>
        <taxon>Pichiaceae</taxon>
        <taxon>Ogataea</taxon>
        <taxon>Ogataea/Candida clade</taxon>
    </lineage>
</organism>
<dbReference type="AlphaFoldDB" id="A0A9W6W7Z1"/>
<evidence type="ECO:0000256" key="3">
    <source>
        <dbReference type="ARBA" id="ARBA00012787"/>
    </source>
</evidence>
<dbReference type="GO" id="GO:1990481">
    <property type="term" value="P:mRNA pseudouridine synthesis"/>
    <property type="evidence" value="ECO:0007669"/>
    <property type="project" value="TreeGrafter"/>
</dbReference>
<dbReference type="Gene3D" id="3.30.2350.10">
    <property type="entry name" value="Pseudouridine synthase"/>
    <property type="match status" value="1"/>
</dbReference>
<evidence type="ECO:0000256" key="2">
    <source>
        <dbReference type="ARBA" id="ARBA00008999"/>
    </source>
</evidence>
<comment type="similarity">
    <text evidence="2">Belongs to the pseudouridine synthase TruB family.</text>
</comment>
<dbReference type="GO" id="GO:0006400">
    <property type="term" value="P:tRNA modification"/>
    <property type="evidence" value="ECO:0007669"/>
    <property type="project" value="TreeGrafter"/>
</dbReference>
<comment type="catalytic activity">
    <reaction evidence="1">
        <text>a uridine in mRNA = a pseudouridine in mRNA</text>
        <dbReference type="Rhea" id="RHEA:56644"/>
        <dbReference type="Rhea" id="RHEA-COMP:14658"/>
        <dbReference type="Rhea" id="RHEA-COMP:14659"/>
        <dbReference type="ChEBI" id="CHEBI:65314"/>
        <dbReference type="ChEBI" id="CHEBI:65315"/>
    </reaction>
</comment>
<dbReference type="GO" id="GO:0160148">
    <property type="term" value="F:tRNA pseudouridine(55) synthase activity"/>
    <property type="evidence" value="ECO:0007669"/>
    <property type="project" value="UniProtKB-EC"/>
</dbReference>
<dbReference type="InterPro" id="IPR014780">
    <property type="entry name" value="tRNA_psdUridine_synth_TruB"/>
</dbReference>
<dbReference type="PANTHER" id="PTHR13767">
    <property type="entry name" value="TRNA-PSEUDOURIDINE SYNTHASE"/>
    <property type="match status" value="1"/>
</dbReference>
<evidence type="ECO:0000259" key="7">
    <source>
        <dbReference type="Pfam" id="PF01509"/>
    </source>
</evidence>
<dbReference type="SUPFAM" id="SSF55120">
    <property type="entry name" value="Pseudouridine synthase"/>
    <property type="match status" value="1"/>
</dbReference>
<reference evidence="8" key="1">
    <citation type="submission" date="2023-04" db="EMBL/GenBank/DDBJ databases">
        <title>Candida boidinii NBRC 10035.</title>
        <authorList>
            <person name="Ichikawa N."/>
            <person name="Sato H."/>
            <person name="Tonouchi N."/>
        </authorList>
    </citation>
    <scope>NUCLEOTIDE SEQUENCE</scope>
    <source>
        <strain evidence="8">NBRC 10035</strain>
    </source>
</reference>
<evidence type="ECO:0000256" key="1">
    <source>
        <dbReference type="ARBA" id="ARBA00001166"/>
    </source>
</evidence>